<name>A0ABQ1UMN4_9NOCA</name>
<evidence type="ECO:0000256" key="3">
    <source>
        <dbReference type="ARBA" id="ARBA00023163"/>
    </source>
</evidence>
<dbReference type="EMBL" id="BMCS01000001">
    <property type="protein sequence ID" value="GGF20558.1"/>
    <property type="molecule type" value="Genomic_DNA"/>
</dbReference>
<dbReference type="InterPro" id="IPR001647">
    <property type="entry name" value="HTH_TetR"/>
</dbReference>
<reference evidence="7" key="1">
    <citation type="journal article" date="2019" name="Int. J. Syst. Evol. Microbiol.">
        <title>The Global Catalogue of Microorganisms (GCM) 10K type strain sequencing project: providing services to taxonomists for standard genome sequencing and annotation.</title>
        <authorList>
            <consortium name="The Broad Institute Genomics Platform"/>
            <consortium name="The Broad Institute Genome Sequencing Center for Infectious Disease"/>
            <person name="Wu L."/>
            <person name="Ma J."/>
        </authorList>
    </citation>
    <scope>NUCLEOTIDE SEQUENCE [LARGE SCALE GENOMIC DNA]</scope>
    <source>
        <strain evidence="7">CCM 7855</strain>
    </source>
</reference>
<keyword evidence="2 4" id="KW-0238">DNA-binding</keyword>
<dbReference type="SUPFAM" id="SSF48498">
    <property type="entry name" value="Tetracyclin repressor-like, C-terminal domain"/>
    <property type="match status" value="1"/>
</dbReference>
<organism evidence="6 7">
    <name type="scientific">Williamsia phyllosphaerae</name>
    <dbReference type="NCBI Taxonomy" id="885042"/>
    <lineage>
        <taxon>Bacteria</taxon>
        <taxon>Bacillati</taxon>
        <taxon>Actinomycetota</taxon>
        <taxon>Actinomycetes</taxon>
        <taxon>Mycobacteriales</taxon>
        <taxon>Nocardiaceae</taxon>
        <taxon>Williamsia</taxon>
    </lineage>
</organism>
<accession>A0ABQ1UMN4</accession>
<evidence type="ECO:0000256" key="2">
    <source>
        <dbReference type="ARBA" id="ARBA00023125"/>
    </source>
</evidence>
<feature type="domain" description="HTH tetR-type" evidence="5">
    <location>
        <begin position="15"/>
        <end position="75"/>
    </location>
</feature>
<dbReference type="Pfam" id="PF13305">
    <property type="entry name" value="TetR_C_33"/>
    <property type="match status" value="1"/>
</dbReference>
<dbReference type="PROSITE" id="PS50977">
    <property type="entry name" value="HTH_TETR_2"/>
    <property type="match status" value="1"/>
</dbReference>
<dbReference type="InterPro" id="IPR009057">
    <property type="entry name" value="Homeodomain-like_sf"/>
</dbReference>
<evidence type="ECO:0000256" key="4">
    <source>
        <dbReference type="PROSITE-ProRule" id="PRU00335"/>
    </source>
</evidence>
<evidence type="ECO:0000259" key="5">
    <source>
        <dbReference type="PROSITE" id="PS50977"/>
    </source>
</evidence>
<proteinExistence type="predicted"/>
<dbReference type="Gene3D" id="1.10.357.10">
    <property type="entry name" value="Tetracycline Repressor, domain 2"/>
    <property type="match status" value="1"/>
</dbReference>
<feature type="DNA-binding region" description="H-T-H motif" evidence="4">
    <location>
        <begin position="38"/>
        <end position="57"/>
    </location>
</feature>
<evidence type="ECO:0000313" key="6">
    <source>
        <dbReference type="EMBL" id="GGF20558.1"/>
    </source>
</evidence>
<evidence type="ECO:0000313" key="7">
    <source>
        <dbReference type="Proteomes" id="UP000632454"/>
    </source>
</evidence>
<keyword evidence="3" id="KW-0804">Transcription</keyword>
<gene>
    <name evidence="6" type="ORF">GCM10007298_15640</name>
</gene>
<evidence type="ECO:0000256" key="1">
    <source>
        <dbReference type="ARBA" id="ARBA00023015"/>
    </source>
</evidence>
<keyword evidence="1" id="KW-0805">Transcription regulation</keyword>
<dbReference type="RefSeq" id="WP_188488457.1">
    <property type="nucleotide sequence ID" value="NZ_BMCS01000001.1"/>
</dbReference>
<keyword evidence="7" id="KW-1185">Reference proteome</keyword>
<protein>
    <submittedName>
        <fullName evidence="6">TetR family transcriptional regulator</fullName>
    </submittedName>
</protein>
<dbReference type="PANTHER" id="PTHR30055:SF209">
    <property type="entry name" value="POSSIBLE TRANSCRIPTIONAL REGULATORY PROTEIN (PROBABLY TETR-FAMILY)"/>
    <property type="match status" value="1"/>
</dbReference>
<dbReference type="SUPFAM" id="SSF46689">
    <property type="entry name" value="Homeodomain-like"/>
    <property type="match status" value="1"/>
</dbReference>
<dbReference type="PANTHER" id="PTHR30055">
    <property type="entry name" value="HTH-TYPE TRANSCRIPTIONAL REGULATOR RUTR"/>
    <property type="match status" value="1"/>
</dbReference>
<dbReference type="Proteomes" id="UP000632454">
    <property type="component" value="Unassembled WGS sequence"/>
</dbReference>
<dbReference type="InterPro" id="IPR050109">
    <property type="entry name" value="HTH-type_TetR-like_transc_reg"/>
</dbReference>
<sequence>MAERHDDTDAETQPEPVRDRLVTVTIALLADVGPSEIKVRRIAEEAGVSTIAVYHHFGGVRELLQVVVGRGYRTLRTAFERAAAAGPDPGAQLFAIALSCRQVAQDNAHLYDMMFGLSTRGTYRYVAEAPDGGPTQQFLESYAVFAAACHRLVESGRITITDGHQVAAELWSAVHGFVTLEMAGHFARFDNPVGQVLAPMCVNHFVGLGDERSRAERSGLDAVAWWNSEGPGSENAAAKISI</sequence>
<dbReference type="InterPro" id="IPR025996">
    <property type="entry name" value="MT1864/Rv1816-like_C"/>
</dbReference>
<dbReference type="Pfam" id="PF00440">
    <property type="entry name" value="TetR_N"/>
    <property type="match status" value="1"/>
</dbReference>
<dbReference type="InterPro" id="IPR036271">
    <property type="entry name" value="Tet_transcr_reg_TetR-rel_C_sf"/>
</dbReference>
<comment type="caution">
    <text evidence="6">The sequence shown here is derived from an EMBL/GenBank/DDBJ whole genome shotgun (WGS) entry which is preliminary data.</text>
</comment>